<dbReference type="InterPro" id="IPR003593">
    <property type="entry name" value="AAA+_ATPase"/>
</dbReference>
<dbReference type="SMART" id="SM00382">
    <property type="entry name" value="AAA"/>
    <property type="match status" value="1"/>
</dbReference>
<evidence type="ECO:0000256" key="2">
    <source>
        <dbReference type="ARBA" id="ARBA00022692"/>
    </source>
</evidence>
<keyword evidence="5 7" id="KW-1133">Transmembrane helix</keyword>
<dbReference type="PANTHER" id="PTHR43394">
    <property type="entry name" value="ATP-DEPENDENT PERMEASE MDL1, MITOCHONDRIAL"/>
    <property type="match status" value="1"/>
</dbReference>
<dbReference type="STRING" id="33036.HMPREF3200_00047"/>
<comment type="caution">
    <text evidence="10">The sequence shown here is derived from an EMBL/GenBank/DDBJ whole genome shotgun (WGS) entry which is preliminary data.</text>
</comment>
<dbReference type="Gene3D" id="1.20.1560.10">
    <property type="entry name" value="ABC transporter type 1, transmembrane domain"/>
    <property type="match status" value="1"/>
</dbReference>
<evidence type="ECO:0000256" key="6">
    <source>
        <dbReference type="ARBA" id="ARBA00023136"/>
    </source>
</evidence>
<dbReference type="InterPro" id="IPR027417">
    <property type="entry name" value="P-loop_NTPase"/>
</dbReference>
<dbReference type="Pfam" id="PF00664">
    <property type="entry name" value="ABC_membrane"/>
    <property type="match status" value="1"/>
</dbReference>
<dbReference type="InterPro" id="IPR039421">
    <property type="entry name" value="Type_1_exporter"/>
</dbReference>
<dbReference type="GO" id="GO:0005524">
    <property type="term" value="F:ATP binding"/>
    <property type="evidence" value="ECO:0007669"/>
    <property type="project" value="UniProtKB-KW"/>
</dbReference>
<dbReference type="RefSeq" id="WP_060928812.1">
    <property type="nucleotide sequence ID" value="NZ_KQ955246.1"/>
</dbReference>
<evidence type="ECO:0000259" key="8">
    <source>
        <dbReference type="PROSITE" id="PS50893"/>
    </source>
</evidence>
<reference evidence="11" key="1">
    <citation type="submission" date="2016-01" db="EMBL/GenBank/DDBJ databases">
        <authorList>
            <person name="Mitreva M."/>
            <person name="Pepin K.H."/>
            <person name="Mihindukulasuriya K.A."/>
            <person name="Fulton R."/>
            <person name="Fronick C."/>
            <person name="O'Laughlin M."/>
            <person name="Miner T."/>
            <person name="Herter B."/>
            <person name="Rosa B.A."/>
            <person name="Cordes M."/>
            <person name="Tomlinson C."/>
            <person name="Wollam A."/>
            <person name="Palsikar V.B."/>
            <person name="Mardis E.R."/>
            <person name="Wilson R.K."/>
        </authorList>
    </citation>
    <scope>NUCLEOTIDE SEQUENCE [LARGE SCALE GENOMIC DNA]</scope>
    <source>
        <strain evidence="11">MJR8151</strain>
    </source>
</reference>
<feature type="domain" description="ABC transmembrane type-1" evidence="9">
    <location>
        <begin position="13"/>
        <end position="294"/>
    </location>
</feature>
<gene>
    <name evidence="10" type="ORF">HMPREF3200_00047</name>
</gene>
<feature type="transmembrane region" description="Helical" evidence="7">
    <location>
        <begin position="153"/>
        <end position="174"/>
    </location>
</feature>
<feature type="domain" description="ABC transporter" evidence="8">
    <location>
        <begin position="326"/>
        <end position="541"/>
    </location>
</feature>
<dbReference type="InterPro" id="IPR036640">
    <property type="entry name" value="ABC1_TM_sf"/>
</dbReference>
<name>A0A133KIB1_9FIRM</name>
<dbReference type="InterPro" id="IPR011527">
    <property type="entry name" value="ABC1_TM_dom"/>
</dbReference>
<feature type="transmembrane region" description="Helical" evidence="7">
    <location>
        <begin position="12"/>
        <end position="33"/>
    </location>
</feature>
<protein>
    <submittedName>
        <fullName evidence="10">ABC transporter, ATP-binding protein</fullName>
    </submittedName>
</protein>
<proteinExistence type="predicted"/>
<organism evidence="10 11">
    <name type="scientific">Anaerococcus tetradius</name>
    <dbReference type="NCBI Taxonomy" id="33036"/>
    <lineage>
        <taxon>Bacteria</taxon>
        <taxon>Bacillati</taxon>
        <taxon>Bacillota</taxon>
        <taxon>Tissierellia</taxon>
        <taxon>Tissierellales</taxon>
        <taxon>Peptoniphilaceae</taxon>
        <taxon>Anaerococcus</taxon>
    </lineage>
</organism>
<evidence type="ECO:0000256" key="4">
    <source>
        <dbReference type="ARBA" id="ARBA00022840"/>
    </source>
</evidence>
<evidence type="ECO:0000256" key="1">
    <source>
        <dbReference type="ARBA" id="ARBA00004651"/>
    </source>
</evidence>
<dbReference type="Proteomes" id="UP000070383">
    <property type="component" value="Unassembled WGS sequence"/>
</dbReference>
<evidence type="ECO:0000313" key="10">
    <source>
        <dbReference type="EMBL" id="KWZ79319.1"/>
    </source>
</evidence>
<dbReference type="SUPFAM" id="SSF90123">
    <property type="entry name" value="ABC transporter transmembrane region"/>
    <property type="match status" value="1"/>
</dbReference>
<feature type="transmembrane region" description="Helical" evidence="7">
    <location>
        <begin position="45"/>
        <end position="65"/>
    </location>
</feature>
<feature type="transmembrane region" description="Helical" evidence="7">
    <location>
        <begin position="127"/>
        <end position="147"/>
    </location>
</feature>
<dbReference type="EMBL" id="LRPM01000003">
    <property type="protein sequence ID" value="KWZ79319.1"/>
    <property type="molecule type" value="Genomic_DNA"/>
</dbReference>
<dbReference type="GO" id="GO:0016887">
    <property type="term" value="F:ATP hydrolysis activity"/>
    <property type="evidence" value="ECO:0007669"/>
    <property type="project" value="InterPro"/>
</dbReference>
<dbReference type="InterPro" id="IPR003439">
    <property type="entry name" value="ABC_transporter-like_ATP-bd"/>
</dbReference>
<dbReference type="PROSITE" id="PS00211">
    <property type="entry name" value="ABC_TRANSPORTER_1"/>
    <property type="match status" value="1"/>
</dbReference>
<evidence type="ECO:0000259" key="9">
    <source>
        <dbReference type="PROSITE" id="PS50929"/>
    </source>
</evidence>
<evidence type="ECO:0000256" key="5">
    <source>
        <dbReference type="ARBA" id="ARBA00022989"/>
    </source>
</evidence>
<keyword evidence="2 7" id="KW-0812">Transmembrane</keyword>
<dbReference type="OrthoDB" id="9762778at2"/>
<evidence type="ECO:0000256" key="3">
    <source>
        <dbReference type="ARBA" id="ARBA00022741"/>
    </source>
</evidence>
<dbReference type="PROSITE" id="PS50929">
    <property type="entry name" value="ABC_TM1F"/>
    <property type="match status" value="1"/>
</dbReference>
<comment type="subcellular location">
    <subcellularLocation>
        <location evidence="1">Cell membrane</location>
        <topology evidence="1">Multi-pass membrane protein</topology>
    </subcellularLocation>
</comment>
<dbReference type="Gene3D" id="3.40.50.300">
    <property type="entry name" value="P-loop containing nucleotide triphosphate hydrolases"/>
    <property type="match status" value="1"/>
</dbReference>
<dbReference type="InterPro" id="IPR017871">
    <property type="entry name" value="ABC_transporter-like_CS"/>
</dbReference>
<dbReference type="PANTHER" id="PTHR43394:SF1">
    <property type="entry name" value="ATP-BINDING CASSETTE SUB-FAMILY B MEMBER 10, MITOCHONDRIAL"/>
    <property type="match status" value="1"/>
</dbReference>
<feature type="transmembrane region" description="Helical" evidence="7">
    <location>
        <begin position="265"/>
        <end position="289"/>
    </location>
</feature>
<dbReference type="CDD" id="cd03228">
    <property type="entry name" value="ABCC_MRP_Like"/>
    <property type="match status" value="1"/>
</dbReference>
<dbReference type="PATRIC" id="fig|33036.3.peg.48"/>
<keyword evidence="4 10" id="KW-0067">ATP-binding</keyword>
<keyword evidence="6 7" id="KW-0472">Membrane</keyword>
<evidence type="ECO:0000313" key="11">
    <source>
        <dbReference type="Proteomes" id="UP000070383"/>
    </source>
</evidence>
<accession>A0A133KIB1</accession>
<feature type="transmembrane region" description="Helical" evidence="7">
    <location>
        <begin position="238"/>
        <end position="259"/>
    </location>
</feature>
<dbReference type="GO" id="GO:0015421">
    <property type="term" value="F:ABC-type oligopeptide transporter activity"/>
    <property type="evidence" value="ECO:0007669"/>
    <property type="project" value="TreeGrafter"/>
</dbReference>
<dbReference type="AlphaFoldDB" id="A0A133KIB1"/>
<dbReference type="SUPFAM" id="SSF52540">
    <property type="entry name" value="P-loop containing nucleoside triphosphate hydrolases"/>
    <property type="match status" value="1"/>
</dbReference>
<keyword evidence="3" id="KW-0547">Nucleotide-binding</keyword>
<keyword evidence="11" id="KW-1185">Reference proteome</keyword>
<sequence>MKKYIKNNKKNIIIYIFMCLISASLTAGTAFLYQRITSSAINNDFRALILFSIFAIPYLILEASFDYIPKKYRSIITNRISLDLKNDLIKSINETELSKMDYNFTNTIKNKMVNDLTIIEKSYIRNLLSIILYSFMFVISLISAIYIQGYLTIIMIVLSAIPLLTPIISKKILVNKKELQKNAKDKYLNSYNEYADNILFVNISNLKLFFHDRLKLLGEKLKHESIFFESSLLKTYSISYGLGNVLYSGTWVIGGIFVYKNLLTLPSLIAMTTLMFTIAGPIQTISNIYSEFLSSRKIFFDYLDFIDRCKTTDKKPNSNISKIEKIDIKNLNLSFSNKIILKNISFNFMNGNKYVLLGESGSGKSTFLNSLFGIYEYANDYIAINEKKLSEIDKSSYYDNMFYIPQETIIFNTSILNNITLFSENVDLVRAQECIEKVGLSDWFNSKDNEFDCVLSKDSISGGEKKRLDLARALYLDKSVIIMDEPTSALDFENEILISKIIKGIQDKLIICVSHSTNDEFLNVFDKKIKIINKELVIENY</sequence>
<dbReference type="Pfam" id="PF00005">
    <property type="entry name" value="ABC_tran"/>
    <property type="match status" value="1"/>
</dbReference>
<evidence type="ECO:0000256" key="7">
    <source>
        <dbReference type="SAM" id="Phobius"/>
    </source>
</evidence>
<dbReference type="PROSITE" id="PS50893">
    <property type="entry name" value="ABC_TRANSPORTER_2"/>
    <property type="match status" value="1"/>
</dbReference>
<dbReference type="GO" id="GO:0005886">
    <property type="term" value="C:plasma membrane"/>
    <property type="evidence" value="ECO:0007669"/>
    <property type="project" value="UniProtKB-SubCell"/>
</dbReference>